<reference evidence="5 6" key="1">
    <citation type="journal article" date="2019" name="Environ. Microbiol.">
        <title>At the nexus of three kingdoms: the genome of the mycorrhizal fungus Gigaspora margarita provides insights into plant, endobacterial and fungal interactions.</title>
        <authorList>
            <person name="Venice F."/>
            <person name="Ghignone S."/>
            <person name="Salvioli di Fossalunga A."/>
            <person name="Amselem J."/>
            <person name="Novero M."/>
            <person name="Xianan X."/>
            <person name="Sedzielewska Toro K."/>
            <person name="Morin E."/>
            <person name="Lipzen A."/>
            <person name="Grigoriev I.V."/>
            <person name="Henrissat B."/>
            <person name="Martin F.M."/>
            <person name="Bonfante P."/>
        </authorList>
    </citation>
    <scope>NUCLEOTIDE SEQUENCE [LARGE SCALE GENOMIC DNA]</scope>
    <source>
        <strain evidence="5 6">BEG34</strain>
    </source>
</reference>
<dbReference type="InterPro" id="IPR001245">
    <property type="entry name" value="Ser-Thr/Tyr_kinase_cat_dom"/>
</dbReference>
<evidence type="ECO:0000313" key="6">
    <source>
        <dbReference type="Proteomes" id="UP000439903"/>
    </source>
</evidence>
<keyword evidence="1" id="KW-0547">Nucleotide-binding</keyword>
<dbReference type="PROSITE" id="PS50011">
    <property type="entry name" value="PROTEIN_KINASE_DOM"/>
    <property type="match status" value="1"/>
</dbReference>
<dbReference type="InterPro" id="IPR051681">
    <property type="entry name" value="Ser/Thr_Kinases-Pseudokinases"/>
</dbReference>
<dbReference type="SUPFAM" id="SSF56112">
    <property type="entry name" value="Protein kinase-like (PK-like)"/>
    <property type="match status" value="1"/>
</dbReference>
<dbReference type="PRINTS" id="PR00109">
    <property type="entry name" value="TYRKINASE"/>
</dbReference>
<keyword evidence="2" id="KW-0067">ATP-binding</keyword>
<dbReference type="GO" id="GO:0097527">
    <property type="term" value="P:necroptotic signaling pathway"/>
    <property type="evidence" value="ECO:0007669"/>
    <property type="project" value="TreeGrafter"/>
</dbReference>
<dbReference type="GO" id="GO:0005524">
    <property type="term" value="F:ATP binding"/>
    <property type="evidence" value="ECO:0007669"/>
    <property type="project" value="UniProtKB-KW"/>
</dbReference>
<evidence type="ECO:0000256" key="2">
    <source>
        <dbReference type="ARBA" id="ARBA00022840"/>
    </source>
</evidence>
<dbReference type="Gene3D" id="1.10.510.10">
    <property type="entry name" value="Transferase(Phosphotransferase) domain 1"/>
    <property type="match status" value="1"/>
</dbReference>
<sequence>MRFLFKLRLHKQLGENQRIISFLGISEVPNDKSYLIIMEYADSGSLQEFLNKEKDILQWNDKLSLAQQLAEGIAYMHGRNIAHRDLHNKNILIHKRQIKIADFGLSKNLNSMLTTQTPPILGILPYVEPNAIANCGYRKDKRSDIYSIGILLWEISSYRQPFDDLNDQMEIYTYILKGAREAPIPNTPTKYMELYKRCWETNPVLRPQISEIVARLSTMELEPVYNLSSQVSHLNNSNFNGFHPSISAGRNLTIVFDENLEVPIKSKELSHKYGNCSSCECGFTDEEWCHKCESEKFRKLFPYWTSGNNQIDGLIRESQLSASHMSSYIEWIEYEQLKDIKPMRDVGYSMISSAIWDAGPREEFDEATKQWIRSSNFKVVVKSTMKASDQNLSKLLNERPSVTELLGIITAWNNHSRDENQFNSADRKTRGRKKHRHVDENTNSNTMNYPYSSKLISSIPHNLSVKYSTGIFNFDEDGLSYSSKLTFEINLHDL</sequence>
<feature type="domain" description="Protein kinase" evidence="4">
    <location>
        <begin position="1"/>
        <end position="225"/>
    </location>
</feature>
<evidence type="ECO:0000259" key="4">
    <source>
        <dbReference type="PROSITE" id="PS50011"/>
    </source>
</evidence>
<evidence type="ECO:0000256" key="3">
    <source>
        <dbReference type="SAM" id="MobiDB-lite"/>
    </source>
</evidence>
<dbReference type="InterPro" id="IPR000719">
    <property type="entry name" value="Prot_kinase_dom"/>
</dbReference>
<dbReference type="InterPro" id="IPR011009">
    <property type="entry name" value="Kinase-like_dom_sf"/>
</dbReference>
<keyword evidence="5" id="KW-0808">Transferase</keyword>
<dbReference type="OrthoDB" id="2423522at2759"/>
<accession>A0A8H3X5C3</accession>
<dbReference type="EMBL" id="WTPW01001723">
    <property type="protein sequence ID" value="KAF0418485.1"/>
    <property type="molecule type" value="Genomic_DNA"/>
</dbReference>
<keyword evidence="5" id="KW-0418">Kinase</keyword>
<keyword evidence="6" id="KW-1185">Reference proteome</keyword>
<feature type="compositionally biased region" description="Basic and acidic residues" evidence="3">
    <location>
        <begin position="419"/>
        <end position="428"/>
    </location>
</feature>
<feature type="region of interest" description="Disordered" evidence="3">
    <location>
        <begin position="419"/>
        <end position="446"/>
    </location>
</feature>
<name>A0A8H3X5C3_GIGMA</name>
<dbReference type="PANTHER" id="PTHR44329">
    <property type="entry name" value="SERINE/THREONINE-PROTEIN KINASE TNNI3K-RELATED"/>
    <property type="match status" value="1"/>
</dbReference>
<dbReference type="AlphaFoldDB" id="A0A8H3X5C3"/>
<gene>
    <name evidence="5" type="ORF">F8M41_007247</name>
</gene>
<proteinExistence type="predicted"/>
<dbReference type="Pfam" id="PF07714">
    <property type="entry name" value="PK_Tyr_Ser-Thr"/>
    <property type="match status" value="1"/>
</dbReference>
<protein>
    <submittedName>
        <fullName evidence="5">Kinase-like protein</fullName>
    </submittedName>
</protein>
<organism evidence="5 6">
    <name type="scientific">Gigaspora margarita</name>
    <dbReference type="NCBI Taxonomy" id="4874"/>
    <lineage>
        <taxon>Eukaryota</taxon>
        <taxon>Fungi</taxon>
        <taxon>Fungi incertae sedis</taxon>
        <taxon>Mucoromycota</taxon>
        <taxon>Glomeromycotina</taxon>
        <taxon>Glomeromycetes</taxon>
        <taxon>Diversisporales</taxon>
        <taxon>Gigasporaceae</taxon>
        <taxon>Gigaspora</taxon>
    </lineage>
</organism>
<dbReference type="Proteomes" id="UP000439903">
    <property type="component" value="Unassembled WGS sequence"/>
</dbReference>
<dbReference type="GO" id="GO:0004672">
    <property type="term" value="F:protein kinase activity"/>
    <property type="evidence" value="ECO:0007669"/>
    <property type="project" value="InterPro"/>
</dbReference>
<dbReference type="PANTHER" id="PTHR44329:SF298">
    <property type="entry name" value="MIXED LINEAGE KINASE DOMAIN-LIKE PROTEIN"/>
    <property type="match status" value="1"/>
</dbReference>
<evidence type="ECO:0000313" key="5">
    <source>
        <dbReference type="EMBL" id="KAF0418485.1"/>
    </source>
</evidence>
<evidence type="ECO:0000256" key="1">
    <source>
        <dbReference type="ARBA" id="ARBA00022741"/>
    </source>
</evidence>
<comment type="caution">
    <text evidence="5">The sequence shown here is derived from an EMBL/GenBank/DDBJ whole genome shotgun (WGS) entry which is preliminary data.</text>
</comment>